<organism evidence="1">
    <name type="scientific">Staphylothermus marinus</name>
    <dbReference type="NCBI Taxonomy" id="2280"/>
    <lineage>
        <taxon>Archaea</taxon>
        <taxon>Thermoproteota</taxon>
        <taxon>Thermoprotei</taxon>
        <taxon>Desulfurococcales</taxon>
        <taxon>Desulfurococcaceae</taxon>
        <taxon>Staphylothermus</taxon>
    </lineage>
</organism>
<name>A0A7C4HDB6_STAMA</name>
<reference evidence="1" key="1">
    <citation type="journal article" date="2020" name="mSystems">
        <title>Genome- and Community-Level Interaction Insights into Carbon Utilization and Element Cycling Functions of Hydrothermarchaeota in Hydrothermal Sediment.</title>
        <authorList>
            <person name="Zhou Z."/>
            <person name="Liu Y."/>
            <person name="Xu W."/>
            <person name="Pan J."/>
            <person name="Luo Z.H."/>
            <person name="Li M."/>
        </authorList>
    </citation>
    <scope>NUCLEOTIDE SEQUENCE [LARGE SCALE GENOMIC DNA]</scope>
    <source>
        <strain evidence="2">SpSt-622</strain>
        <strain evidence="1">SpSt-642</strain>
    </source>
</reference>
<protein>
    <submittedName>
        <fullName evidence="1">Uncharacterized protein</fullName>
    </submittedName>
</protein>
<gene>
    <name evidence="2" type="ORF">ENT92_00235</name>
    <name evidence="1" type="ORF">ENU14_01390</name>
</gene>
<accession>A0A7C4HDB6</accession>
<dbReference type="EMBL" id="DTAN01000009">
    <property type="protein sequence ID" value="HGU64636.1"/>
    <property type="molecule type" value="Genomic_DNA"/>
</dbReference>
<comment type="caution">
    <text evidence="1">The sequence shown here is derived from an EMBL/GenBank/DDBJ whole genome shotgun (WGS) entry which is preliminary data.</text>
</comment>
<proteinExistence type="predicted"/>
<dbReference type="AlphaFoldDB" id="A0A7C4HDB6"/>
<sequence length="106" mass="12409">MVKARKIYLVTATHHPYHGFWTKLAEELSHRLNLELEVRYEDYLFLIEHGDTDEYGMAWVPQILVELDDGSITVLLSQLPLNESLQPDANRAIEIMMNKIRELETQ</sequence>
<evidence type="ECO:0000313" key="1">
    <source>
        <dbReference type="EMBL" id="HGM58231.1"/>
    </source>
</evidence>
<evidence type="ECO:0000313" key="2">
    <source>
        <dbReference type="EMBL" id="HGU64636.1"/>
    </source>
</evidence>
<dbReference type="EMBL" id="DTBJ01000013">
    <property type="protein sequence ID" value="HGM58231.1"/>
    <property type="molecule type" value="Genomic_DNA"/>
</dbReference>